<dbReference type="Proteomes" id="UP001595457">
    <property type="component" value="Unassembled WGS sequence"/>
</dbReference>
<evidence type="ECO:0000313" key="5">
    <source>
        <dbReference type="Proteomes" id="UP001595457"/>
    </source>
</evidence>
<dbReference type="PANTHER" id="PTHR30632:SF14">
    <property type="entry name" value="TUNGSTATE_MOLYBDATE_CHROMATE-BINDING PROTEIN MODA"/>
    <property type="match status" value="1"/>
</dbReference>
<sequence length="259" mass="27438">MSTTRRFAPTGRLPLLHHLRQTLAIVLLFCAGLGPALAAESLMIAVGAGYKRSIGELAAAFERRSGIRLEPLFGNMGQVLAQAGQSDRVALVLGDQAFLEEAGQVAFSRYLPVGRGRLVLAWPNGKRLAEPADLAAPGFARIALPDPRHAVYGKAASQFLARSALAPRLQGRLLTVATVPQVSAYLTSGEVDAGFVNLTEALALSGRIGGYRELDPGLYDPIRIVAGVIRGRENRPGVAELAAFLETSEARAALARHGL</sequence>
<proteinExistence type="inferred from homology"/>
<accession>A0ABV7AUG8</accession>
<keyword evidence="3" id="KW-0732">Signal</keyword>
<organism evidence="4 5">
    <name type="scientific">Azotobacter bryophylli</name>
    <dbReference type="NCBI Taxonomy" id="1986537"/>
    <lineage>
        <taxon>Bacteria</taxon>
        <taxon>Pseudomonadati</taxon>
        <taxon>Pseudomonadota</taxon>
        <taxon>Gammaproteobacteria</taxon>
        <taxon>Pseudomonadales</taxon>
        <taxon>Pseudomonadaceae</taxon>
        <taxon>Azotobacter</taxon>
    </lineage>
</organism>
<dbReference type="Pfam" id="PF13531">
    <property type="entry name" value="SBP_bac_11"/>
    <property type="match status" value="1"/>
</dbReference>
<dbReference type="InterPro" id="IPR005950">
    <property type="entry name" value="ModA"/>
</dbReference>
<keyword evidence="2" id="KW-0479">Metal-binding</keyword>
<evidence type="ECO:0000256" key="3">
    <source>
        <dbReference type="ARBA" id="ARBA00022729"/>
    </source>
</evidence>
<dbReference type="NCBIfam" id="TIGR01256">
    <property type="entry name" value="modA"/>
    <property type="match status" value="1"/>
</dbReference>
<dbReference type="Gene3D" id="3.40.190.10">
    <property type="entry name" value="Periplasmic binding protein-like II"/>
    <property type="match status" value="2"/>
</dbReference>
<comment type="caution">
    <text evidence="4">The sequence shown here is derived from an EMBL/GenBank/DDBJ whole genome shotgun (WGS) entry which is preliminary data.</text>
</comment>
<evidence type="ECO:0000313" key="4">
    <source>
        <dbReference type="EMBL" id="MFC2972708.1"/>
    </source>
</evidence>
<dbReference type="InterPro" id="IPR050682">
    <property type="entry name" value="ModA/WtpA"/>
</dbReference>
<comment type="similarity">
    <text evidence="1">Belongs to the bacterial solute-binding protein ModA family.</text>
</comment>
<keyword evidence="5" id="KW-1185">Reference proteome</keyword>
<reference evidence="5" key="1">
    <citation type="journal article" date="2019" name="Int. J. Syst. Evol. Microbiol.">
        <title>The Global Catalogue of Microorganisms (GCM) 10K type strain sequencing project: providing services to taxonomists for standard genome sequencing and annotation.</title>
        <authorList>
            <consortium name="The Broad Institute Genomics Platform"/>
            <consortium name="The Broad Institute Genome Sequencing Center for Infectious Disease"/>
            <person name="Wu L."/>
            <person name="Ma J."/>
        </authorList>
    </citation>
    <scope>NUCLEOTIDE SEQUENCE [LARGE SCALE GENOMIC DNA]</scope>
    <source>
        <strain evidence="5">KCTC 62195</strain>
    </source>
</reference>
<dbReference type="EMBL" id="JBHRSJ010000019">
    <property type="protein sequence ID" value="MFC2972708.1"/>
    <property type="molecule type" value="Genomic_DNA"/>
</dbReference>
<gene>
    <name evidence="4" type="primary">modA</name>
    <name evidence="4" type="ORF">ACFOJE_10850</name>
</gene>
<name>A0ABV7AUG8_9GAMM</name>
<dbReference type="RefSeq" id="WP_377814359.1">
    <property type="nucleotide sequence ID" value="NZ_JBHRSJ010000019.1"/>
</dbReference>
<evidence type="ECO:0000256" key="2">
    <source>
        <dbReference type="ARBA" id="ARBA00022723"/>
    </source>
</evidence>
<dbReference type="SUPFAM" id="SSF53850">
    <property type="entry name" value="Periplasmic binding protein-like II"/>
    <property type="match status" value="1"/>
</dbReference>
<dbReference type="PANTHER" id="PTHR30632">
    <property type="entry name" value="MOLYBDATE-BINDING PERIPLASMIC PROTEIN"/>
    <property type="match status" value="1"/>
</dbReference>
<evidence type="ECO:0000256" key="1">
    <source>
        <dbReference type="ARBA" id="ARBA00009175"/>
    </source>
</evidence>
<protein>
    <submittedName>
        <fullName evidence="4">Molybdate ABC transporter substrate-binding protein</fullName>
    </submittedName>
</protein>